<sequence length="102" mass="11297">MSKAHHKAVDHPPIITVGELIDELCRLPDTAVVHFRCPMLEQELTFYRLRKRSKDAVEIAVNAYPESPPVVPATNGGAFQPRRHATAAPPVRESALLHKARG</sequence>
<evidence type="ECO:0000313" key="4">
    <source>
        <dbReference type="Proteomes" id="UP000215703"/>
    </source>
</evidence>
<reference evidence="2" key="3">
    <citation type="journal article" date="2018" name="Microbiol. Resour. Announc.">
        <title>Complete Genome Sequence of Bradyrhizobium ottawaense OO99(T), an Efficient Nitrogen-Fixing Symbiont of Soybean.</title>
        <authorList>
            <person name="Nguyen H.D.T."/>
            <person name="Cloutier S."/>
            <person name="Bromfield E.S.P."/>
        </authorList>
    </citation>
    <scope>NUCLEOTIDE SEQUENCE</scope>
    <source>
        <strain evidence="2">OO99</strain>
    </source>
</reference>
<dbReference type="EMBL" id="CP029425">
    <property type="protein sequence ID" value="AWL95193.1"/>
    <property type="molecule type" value="Genomic_DNA"/>
</dbReference>
<reference evidence="2 4" key="2">
    <citation type="journal article" date="2017" name="Syst. Appl. Microbiol.">
        <title>Soybeans inoculated with root zone soils of Canadian native legumes harbour diverse and novel Bradyrhizobium spp. that possess agricultural potential.</title>
        <authorList>
            <person name="Bromfield E.S.P."/>
            <person name="Cloutier S."/>
            <person name="Tambong J.T."/>
            <person name="Tran Thi T.V."/>
        </authorList>
    </citation>
    <scope>NUCLEOTIDE SEQUENCE [LARGE SCALE GENOMIC DNA]</scope>
    <source>
        <strain evidence="2 4">OO99</strain>
    </source>
</reference>
<evidence type="ECO:0000256" key="1">
    <source>
        <dbReference type="SAM" id="MobiDB-lite"/>
    </source>
</evidence>
<dbReference type="AlphaFoldDB" id="A0A2U8PBP4"/>
<proteinExistence type="predicted"/>
<name>A0A2U8PBP4_9BRAD</name>
<reference evidence="2 4" key="1">
    <citation type="journal article" date="2014" name="Int. J. Syst. Evol. Microbiol.">
        <title>Bradyrhizobium ottawaense sp. nov., a symbiotic nitrogen fixing bacterium from root nodules of soybeans in Canada.</title>
        <authorList>
            <person name="Yu X."/>
            <person name="Cloutier S."/>
            <person name="Tambong J.T."/>
            <person name="Bromfield E.S."/>
        </authorList>
    </citation>
    <scope>NUCLEOTIDE SEQUENCE [LARGE SCALE GENOMIC DNA]</scope>
    <source>
        <strain evidence="2 4">OO99</strain>
    </source>
</reference>
<accession>A0A2U8PBP4</accession>
<dbReference type="RefSeq" id="WP_018316558.1">
    <property type="nucleotide sequence ID" value="NZ_AP021854.1"/>
</dbReference>
<organism evidence="2 4">
    <name type="scientific">Bradyrhizobium ottawaense</name>
    <dbReference type="NCBI Taxonomy" id="931866"/>
    <lineage>
        <taxon>Bacteria</taxon>
        <taxon>Pseudomonadati</taxon>
        <taxon>Pseudomonadota</taxon>
        <taxon>Alphaproteobacteria</taxon>
        <taxon>Hyphomicrobiales</taxon>
        <taxon>Nitrobacteraceae</taxon>
        <taxon>Bradyrhizobium</taxon>
    </lineage>
</organism>
<dbReference type="Proteomes" id="UP001565369">
    <property type="component" value="Unassembled WGS sequence"/>
</dbReference>
<protein>
    <submittedName>
        <fullName evidence="2">Uncharacterized protein</fullName>
    </submittedName>
</protein>
<feature type="region of interest" description="Disordered" evidence="1">
    <location>
        <begin position="70"/>
        <end position="102"/>
    </location>
</feature>
<gene>
    <name evidence="3" type="ORF">ABIG07_007793</name>
    <name evidence="2" type="ORF">CIT37_25880</name>
</gene>
<dbReference type="EMBL" id="JBGBZJ010000003">
    <property type="protein sequence ID" value="MEY9458845.1"/>
    <property type="molecule type" value="Genomic_DNA"/>
</dbReference>
<keyword evidence="5" id="KW-1185">Reference proteome</keyword>
<dbReference type="OrthoDB" id="8239775at2"/>
<accession>A0A5H2Z8C0</accession>
<reference evidence="3 5" key="4">
    <citation type="submission" date="2024-07" db="EMBL/GenBank/DDBJ databases">
        <title>Genomic Encyclopedia of Type Strains, Phase V (KMG-V): Genome sequencing to study the core and pangenomes of soil and plant-associated prokaryotes.</title>
        <authorList>
            <person name="Whitman W."/>
        </authorList>
    </citation>
    <scope>NUCLEOTIDE SEQUENCE [LARGE SCALE GENOMIC DNA]</scope>
    <source>
        <strain evidence="3 5">USDA 152</strain>
    </source>
</reference>
<evidence type="ECO:0000313" key="2">
    <source>
        <dbReference type="EMBL" id="AWL95193.1"/>
    </source>
</evidence>
<evidence type="ECO:0000313" key="5">
    <source>
        <dbReference type="Proteomes" id="UP001565369"/>
    </source>
</evidence>
<dbReference type="Proteomes" id="UP000215703">
    <property type="component" value="Chromosome"/>
</dbReference>
<evidence type="ECO:0000313" key="3">
    <source>
        <dbReference type="EMBL" id="MEY9458845.1"/>
    </source>
</evidence>